<feature type="non-terminal residue" evidence="1">
    <location>
        <position position="238"/>
    </location>
</feature>
<sequence>MAHVCPLRIFPDEVCRGASVSVISVYRMFNWTKGRLAGYTGHIWETKEEQARCIKDLPNSLMKAIAPSIPYVPPTKEQEQRDARYHIKNQSCLCGIHGYFSPNYLSLVAVGAQIPHRMTGPVIARVRLGGLVDIHSMGARGEYGLIEEAWCDDDNVAKAVAKRYDIPVNQSEFKKQPRTDPLIDKDAKVLTLSPMFAGLPGVVGVKSAVGPIINIPMQKMAGQIVRKAFGQRINFQQY</sequence>
<reference evidence="1" key="1">
    <citation type="journal article" date="2015" name="Nature">
        <title>Complex archaea that bridge the gap between prokaryotes and eukaryotes.</title>
        <authorList>
            <person name="Spang A."/>
            <person name="Saw J.H."/>
            <person name="Jorgensen S.L."/>
            <person name="Zaremba-Niedzwiedzka K."/>
            <person name="Martijn J."/>
            <person name="Lind A.E."/>
            <person name="van Eijk R."/>
            <person name="Schleper C."/>
            <person name="Guy L."/>
            <person name="Ettema T.J."/>
        </authorList>
    </citation>
    <scope>NUCLEOTIDE SEQUENCE</scope>
</reference>
<comment type="caution">
    <text evidence="1">The sequence shown here is derived from an EMBL/GenBank/DDBJ whole genome shotgun (WGS) entry which is preliminary data.</text>
</comment>
<protein>
    <submittedName>
        <fullName evidence="1">Uncharacterized protein</fullName>
    </submittedName>
</protein>
<dbReference type="EMBL" id="LAZR01037909">
    <property type="protein sequence ID" value="KKL20939.1"/>
    <property type="molecule type" value="Genomic_DNA"/>
</dbReference>
<dbReference type="AlphaFoldDB" id="A0A0F9BGB8"/>
<organism evidence="1">
    <name type="scientific">marine sediment metagenome</name>
    <dbReference type="NCBI Taxonomy" id="412755"/>
    <lineage>
        <taxon>unclassified sequences</taxon>
        <taxon>metagenomes</taxon>
        <taxon>ecological metagenomes</taxon>
    </lineage>
</organism>
<proteinExistence type="predicted"/>
<gene>
    <name evidence="1" type="ORF">LCGC14_2450480</name>
</gene>
<evidence type="ECO:0000313" key="1">
    <source>
        <dbReference type="EMBL" id="KKL20939.1"/>
    </source>
</evidence>
<accession>A0A0F9BGB8</accession>
<name>A0A0F9BGB8_9ZZZZ</name>